<proteinExistence type="predicted"/>
<dbReference type="RefSeq" id="WP_040093676.1">
    <property type="nucleotide sequence ID" value="NZ_CM020866.1"/>
</dbReference>
<dbReference type="EMBL" id="JTLV02000001">
    <property type="protein sequence ID" value="PQM31624.1"/>
    <property type="molecule type" value="Genomic_DNA"/>
</dbReference>
<feature type="transmembrane region" description="Helical" evidence="1">
    <location>
        <begin position="27"/>
        <end position="49"/>
    </location>
</feature>
<protein>
    <submittedName>
        <fullName evidence="2">Uncharacterized protein</fullName>
    </submittedName>
</protein>
<gene>
    <name evidence="2" type="ORF">SMSRO_SF014690</name>
</gene>
<evidence type="ECO:0000256" key="1">
    <source>
        <dbReference type="SAM" id="Phobius"/>
    </source>
</evidence>
<name>A0A2P6FE35_9MOLU</name>
<evidence type="ECO:0000313" key="2">
    <source>
        <dbReference type="EMBL" id="PQM31624.1"/>
    </source>
</evidence>
<keyword evidence="1" id="KW-0472">Membrane</keyword>
<keyword evidence="1" id="KW-0812">Transmembrane</keyword>
<organism evidence="2 3">
    <name type="scientific">Spiroplasma poulsonii</name>
    <dbReference type="NCBI Taxonomy" id="2138"/>
    <lineage>
        <taxon>Bacteria</taxon>
        <taxon>Bacillati</taxon>
        <taxon>Mycoplasmatota</taxon>
        <taxon>Mollicutes</taxon>
        <taxon>Entomoplasmatales</taxon>
        <taxon>Spiroplasmataceae</taxon>
        <taxon>Spiroplasma</taxon>
    </lineage>
</organism>
<reference evidence="2 3" key="1">
    <citation type="journal article" date="2015" name="MBio">
        <title>Genome sequence of the Drosophila melanogaster male-killing Spiroplasma strain MSRO endosymbiont.</title>
        <authorList>
            <person name="Paredes J.C."/>
            <person name="Herren J.K."/>
            <person name="Schupfer F."/>
            <person name="Marin R."/>
            <person name="Claverol S."/>
            <person name="Kuo C.H."/>
            <person name="Lemaitre B."/>
            <person name="Beven L."/>
        </authorList>
    </citation>
    <scope>NUCLEOTIDE SEQUENCE [LARGE SCALE GENOMIC DNA]</scope>
    <source>
        <strain evidence="2 3">MSRO</strain>
    </source>
</reference>
<feature type="transmembrane region" description="Helical" evidence="1">
    <location>
        <begin position="69"/>
        <end position="94"/>
    </location>
</feature>
<dbReference type="AlphaFoldDB" id="A0A2P6FE35"/>
<comment type="caution">
    <text evidence="2">The sequence shown here is derived from an EMBL/GenBank/DDBJ whole genome shotgun (WGS) entry which is preliminary data.</text>
</comment>
<dbReference type="STRING" id="2138.SMSRO_v1c13930"/>
<keyword evidence="3" id="KW-1185">Reference proteome</keyword>
<evidence type="ECO:0000313" key="3">
    <source>
        <dbReference type="Proteomes" id="UP000031565"/>
    </source>
</evidence>
<accession>A0A2P6FE35</accession>
<dbReference type="Proteomes" id="UP000031565">
    <property type="component" value="Unassembled WGS sequence"/>
</dbReference>
<sequence>MIILNLLSGTGFNGQGIIDSVTPWVNIGVWLLFGGGGLIMAVKTGIIIVKMGMASDNPELRSELRSSLLWPLISTIILFAIPTIVNAVFAAMGLNLSLSPSATG</sequence>
<keyword evidence="1" id="KW-1133">Transmembrane helix</keyword>